<dbReference type="AlphaFoldDB" id="A0A6I4TXV0"/>
<dbReference type="RefSeq" id="WP_161392487.1">
    <property type="nucleotide sequence ID" value="NZ_JBHSCP010000003.1"/>
</dbReference>
<feature type="chain" id="PRO_5026168142" description="SnoaL-like domain-containing protein" evidence="1">
    <location>
        <begin position="27"/>
        <end position="287"/>
    </location>
</feature>
<gene>
    <name evidence="3" type="ORF">GRI97_17415</name>
</gene>
<protein>
    <recommendedName>
        <fullName evidence="2">SnoaL-like domain-containing protein</fullName>
    </recommendedName>
</protein>
<keyword evidence="1" id="KW-0732">Signal</keyword>
<dbReference type="Proteomes" id="UP000469430">
    <property type="component" value="Unassembled WGS sequence"/>
</dbReference>
<dbReference type="InterPro" id="IPR032710">
    <property type="entry name" value="NTF2-like_dom_sf"/>
</dbReference>
<evidence type="ECO:0000313" key="3">
    <source>
        <dbReference type="EMBL" id="MXP00773.1"/>
    </source>
</evidence>
<proteinExistence type="predicted"/>
<evidence type="ECO:0000313" key="4">
    <source>
        <dbReference type="Proteomes" id="UP000469430"/>
    </source>
</evidence>
<dbReference type="Gene3D" id="3.10.450.50">
    <property type="match status" value="1"/>
</dbReference>
<feature type="domain" description="SnoaL-like" evidence="2">
    <location>
        <begin position="56"/>
        <end position="178"/>
    </location>
</feature>
<sequence length="287" mass="31585">MRTAKNTLRLLRAACAFCALPAHLHAQEQIEPQIGAPAGEQAGEQVLADLDRRITRLEDLNQIEQLQRLYGYFVDKGQWTQLSNLFAENATLEIGGKGIFVGRARVLEYMQTAFGPDGAKEGLLVNHMQFQTIPDVSTDGTTGWLRGRAYVMANSGWGLPLYEDSFVKEDGVWKISRLSGPFTMYTNWDGWGKNALNNTWPDKFDPPPDLPPSVVYLTYPAYYIVPFHYPNPVSGNVFRADPGEVGAYFRAPGTAEQQQSLTVGRTVNGAQPMFEPGAAAAQPAAGN</sequence>
<dbReference type="EMBL" id="WTYJ01000004">
    <property type="protein sequence ID" value="MXP00773.1"/>
    <property type="molecule type" value="Genomic_DNA"/>
</dbReference>
<accession>A0A6I4TXV0</accession>
<evidence type="ECO:0000256" key="1">
    <source>
        <dbReference type="SAM" id="SignalP"/>
    </source>
</evidence>
<dbReference type="InterPro" id="IPR037401">
    <property type="entry name" value="SnoaL-like"/>
</dbReference>
<dbReference type="Pfam" id="PF13577">
    <property type="entry name" value="SnoaL_4"/>
    <property type="match status" value="1"/>
</dbReference>
<evidence type="ECO:0000259" key="2">
    <source>
        <dbReference type="Pfam" id="PF13577"/>
    </source>
</evidence>
<name>A0A6I4TXV0_9SPHN</name>
<feature type="signal peptide" evidence="1">
    <location>
        <begin position="1"/>
        <end position="26"/>
    </location>
</feature>
<keyword evidence="4" id="KW-1185">Reference proteome</keyword>
<dbReference type="SUPFAM" id="SSF54427">
    <property type="entry name" value="NTF2-like"/>
    <property type="match status" value="1"/>
</dbReference>
<organism evidence="3 4">
    <name type="scientific">Croceibacterium xixiisoli</name>
    <dbReference type="NCBI Taxonomy" id="1476466"/>
    <lineage>
        <taxon>Bacteria</taxon>
        <taxon>Pseudomonadati</taxon>
        <taxon>Pseudomonadota</taxon>
        <taxon>Alphaproteobacteria</taxon>
        <taxon>Sphingomonadales</taxon>
        <taxon>Erythrobacteraceae</taxon>
        <taxon>Croceibacterium</taxon>
    </lineage>
</organism>
<comment type="caution">
    <text evidence="3">The sequence shown here is derived from an EMBL/GenBank/DDBJ whole genome shotgun (WGS) entry which is preliminary data.</text>
</comment>
<reference evidence="3 4" key="1">
    <citation type="submission" date="2019-12" db="EMBL/GenBank/DDBJ databases">
        <title>Genomic-based taxomic classification of the family Erythrobacteraceae.</title>
        <authorList>
            <person name="Xu L."/>
        </authorList>
    </citation>
    <scope>NUCLEOTIDE SEQUENCE [LARGE SCALE GENOMIC DNA]</scope>
    <source>
        <strain evidence="3 4">S36</strain>
    </source>
</reference>
<dbReference type="OrthoDB" id="7404199at2"/>